<sequence>MENHIQAREYGWTDSSDSDFSADLFSEERESDLLSSEDDEIPFARHGPIVDPDQEEIAIQRNFWNLCAIGFLLDYRNSSVSHLQLILDNAWRIRGTVSIVGRESYFYVFHFGFEEDLLHICNEGPWAVAEALLVLERWRPNLILNHLQLNFISVCVQFHGLPLEYQYPELAEKMGHMMGLHERVD</sequence>
<protein>
    <recommendedName>
        <fullName evidence="1">DUF4283 domain-containing protein</fullName>
    </recommendedName>
</protein>
<dbReference type="InterPro" id="IPR040256">
    <property type="entry name" value="At4g02000-like"/>
</dbReference>
<dbReference type="AlphaFoldDB" id="A0AAW2E0W1"/>
<evidence type="ECO:0000313" key="3">
    <source>
        <dbReference type="Proteomes" id="UP001459277"/>
    </source>
</evidence>
<dbReference type="EMBL" id="JAZDWU010000001">
    <property type="protein sequence ID" value="KAL0014776.1"/>
    <property type="molecule type" value="Genomic_DNA"/>
</dbReference>
<accession>A0AAW2E0W1</accession>
<keyword evidence="3" id="KW-1185">Reference proteome</keyword>
<name>A0AAW2E0W1_9ROSI</name>
<evidence type="ECO:0000259" key="1">
    <source>
        <dbReference type="Pfam" id="PF14111"/>
    </source>
</evidence>
<dbReference type="InterPro" id="IPR025558">
    <property type="entry name" value="DUF4283"/>
</dbReference>
<dbReference type="PANTHER" id="PTHR31286:SF180">
    <property type="entry name" value="OS10G0362600 PROTEIN"/>
    <property type="match status" value="1"/>
</dbReference>
<dbReference type="PANTHER" id="PTHR31286">
    <property type="entry name" value="GLYCINE-RICH CELL WALL STRUCTURAL PROTEIN 1.8-LIKE"/>
    <property type="match status" value="1"/>
</dbReference>
<reference evidence="2 3" key="1">
    <citation type="submission" date="2024-01" db="EMBL/GenBank/DDBJ databases">
        <title>A telomere-to-telomere, gap-free genome of sweet tea (Lithocarpus litseifolius).</title>
        <authorList>
            <person name="Zhou J."/>
        </authorList>
    </citation>
    <scope>NUCLEOTIDE SEQUENCE [LARGE SCALE GENOMIC DNA]</scope>
    <source>
        <strain evidence="2">Zhou-2022a</strain>
        <tissue evidence="2">Leaf</tissue>
    </source>
</reference>
<dbReference type="Proteomes" id="UP001459277">
    <property type="component" value="Unassembled WGS sequence"/>
</dbReference>
<comment type="caution">
    <text evidence="2">The sequence shown here is derived from an EMBL/GenBank/DDBJ whole genome shotgun (WGS) entry which is preliminary data.</text>
</comment>
<gene>
    <name evidence="2" type="ORF">SO802_001845</name>
</gene>
<proteinExistence type="predicted"/>
<dbReference type="Pfam" id="PF14111">
    <property type="entry name" value="DUF4283"/>
    <property type="match status" value="1"/>
</dbReference>
<feature type="domain" description="DUF4283" evidence="1">
    <location>
        <begin position="62"/>
        <end position="143"/>
    </location>
</feature>
<evidence type="ECO:0000313" key="2">
    <source>
        <dbReference type="EMBL" id="KAL0014776.1"/>
    </source>
</evidence>
<organism evidence="2 3">
    <name type="scientific">Lithocarpus litseifolius</name>
    <dbReference type="NCBI Taxonomy" id="425828"/>
    <lineage>
        <taxon>Eukaryota</taxon>
        <taxon>Viridiplantae</taxon>
        <taxon>Streptophyta</taxon>
        <taxon>Embryophyta</taxon>
        <taxon>Tracheophyta</taxon>
        <taxon>Spermatophyta</taxon>
        <taxon>Magnoliopsida</taxon>
        <taxon>eudicotyledons</taxon>
        <taxon>Gunneridae</taxon>
        <taxon>Pentapetalae</taxon>
        <taxon>rosids</taxon>
        <taxon>fabids</taxon>
        <taxon>Fagales</taxon>
        <taxon>Fagaceae</taxon>
        <taxon>Lithocarpus</taxon>
    </lineage>
</organism>